<evidence type="ECO:0000259" key="2">
    <source>
        <dbReference type="Pfam" id="PF13556"/>
    </source>
</evidence>
<reference evidence="5" key="1">
    <citation type="submission" date="2015-06" db="EMBL/GenBank/DDBJ databases">
        <title>Complete genome sequence and metabolic analysis of phthalate degradation pathway in Gordonia sp. QH-11.</title>
        <authorList>
            <person name="Jin D."/>
            <person name="Kong X."/>
            <person name="Bai Z."/>
        </authorList>
    </citation>
    <scope>NUCLEOTIDE SEQUENCE [LARGE SCALE GENOMIC DNA]</scope>
    <source>
        <strain evidence="5">QH-11</strain>
    </source>
</reference>
<keyword evidence="5" id="KW-1185">Reference proteome</keyword>
<dbReference type="Proteomes" id="UP000063789">
    <property type="component" value="Chromosome"/>
</dbReference>
<dbReference type="Pfam" id="PF17853">
    <property type="entry name" value="GGDEF_2"/>
    <property type="match status" value="1"/>
</dbReference>
<evidence type="ECO:0000256" key="1">
    <source>
        <dbReference type="ARBA" id="ARBA00006754"/>
    </source>
</evidence>
<accession>A0A0N9N9W9</accession>
<dbReference type="KEGG" id="goq:ACH46_06695"/>
<dbReference type="InterPro" id="IPR042070">
    <property type="entry name" value="PucR_C-HTH_sf"/>
</dbReference>
<sequence length="408" mass="44460">MDHMAADLSPLRVPSDAVAALIRSGVEAVLNAPPEWLSEMNDAAMHPAGMEGIVVDSDLRAVGLRINEGNLRHWAESNLADPGARVSVNNTDETAAFIRDLVRRGFDSGALDSFRSAQNAAWQIWMQICFASTDDPVLLRELLEVTSTSIATFIDDTVRELTRQIDVARAELAGDTHAQRRAAVALLLEGAPIPPARAEMQLRYSIEGPQTALIVSAEGGPAADDLEEVCESIMADSRAARRLTVVAGTAELWVWLPVEEIVVEPTLDAHPHVRVAVGAPGRDREGFRRSHFEALEARQLVTRLGSTARFARYDDLSLVSAMTEDLARLDEFVTHVLGDLATADPTLHESMRVWFANGCNASAAAAQLYTHRNTVVRHIARAEELLPRPLQANAVAVAAALEVLRWRD</sequence>
<dbReference type="PANTHER" id="PTHR33744">
    <property type="entry name" value="CARBOHYDRATE DIACID REGULATOR"/>
    <property type="match status" value="1"/>
</dbReference>
<proteinExistence type="inferred from homology"/>
<comment type="similarity">
    <text evidence="1">Belongs to the CdaR family.</text>
</comment>
<dbReference type="STRING" id="1136941.ACH46_06695"/>
<gene>
    <name evidence="4" type="ORF">ACH46_06695</name>
</gene>
<feature type="domain" description="CdaR GGDEF-like" evidence="3">
    <location>
        <begin position="201"/>
        <end position="299"/>
    </location>
</feature>
<name>A0A0N9N9W9_9ACTN</name>
<reference evidence="4 5" key="2">
    <citation type="journal article" date="2017" name="Int. J. Syst. Evol. Microbiol.">
        <title>Gordonia phthalatica sp. nov., a di-n-butyl phthalate-degrading bacterium isolated from activated sludge.</title>
        <authorList>
            <person name="Jin D."/>
            <person name="Kong X."/>
            <person name="Jia M."/>
            <person name="Yu X."/>
            <person name="Wang X."/>
            <person name="Zhuang X."/>
            <person name="Deng Y."/>
            <person name="Bai Z."/>
        </authorList>
    </citation>
    <scope>NUCLEOTIDE SEQUENCE [LARGE SCALE GENOMIC DNA]</scope>
    <source>
        <strain evidence="4 5">QH-11</strain>
    </source>
</reference>
<dbReference type="InterPro" id="IPR041522">
    <property type="entry name" value="CdaR_GGDEF"/>
</dbReference>
<dbReference type="InterPro" id="IPR051448">
    <property type="entry name" value="CdaR-like_regulators"/>
</dbReference>
<feature type="domain" description="PucR C-terminal helix-turn-helix" evidence="2">
    <location>
        <begin position="347"/>
        <end position="402"/>
    </location>
</feature>
<dbReference type="PANTHER" id="PTHR33744:SF1">
    <property type="entry name" value="DNA-BINDING TRANSCRIPTIONAL ACTIVATOR ADER"/>
    <property type="match status" value="1"/>
</dbReference>
<evidence type="ECO:0000313" key="5">
    <source>
        <dbReference type="Proteomes" id="UP000063789"/>
    </source>
</evidence>
<dbReference type="PATRIC" id="fig|1136941.3.peg.1371"/>
<evidence type="ECO:0000259" key="3">
    <source>
        <dbReference type="Pfam" id="PF17853"/>
    </source>
</evidence>
<protein>
    <submittedName>
        <fullName evidence="4">Transcriptional regulator</fullName>
    </submittedName>
</protein>
<organism evidence="4 5">
    <name type="scientific">Gordonia phthalatica</name>
    <dbReference type="NCBI Taxonomy" id="1136941"/>
    <lineage>
        <taxon>Bacteria</taxon>
        <taxon>Bacillati</taxon>
        <taxon>Actinomycetota</taxon>
        <taxon>Actinomycetes</taxon>
        <taxon>Mycobacteriales</taxon>
        <taxon>Gordoniaceae</taxon>
        <taxon>Gordonia</taxon>
    </lineage>
</organism>
<dbReference type="Pfam" id="PF13556">
    <property type="entry name" value="HTH_30"/>
    <property type="match status" value="1"/>
</dbReference>
<dbReference type="AlphaFoldDB" id="A0A0N9N9W9"/>
<dbReference type="InterPro" id="IPR025736">
    <property type="entry name" value="PucR_C-HTH_dom"/>
</dbReference>
<dbReference type="Gene3D" id="1.10.10.2840">
    <property type="entry name" value="PucR C-terminal helix-turn-helix domain"/>
    <property type="match status" value="1"/>
</dbReference>
<evidence type="ECO:0000313" key="4">
    <source>
        <dbReference type="EMBL" id="ALG84250.1"/>
    </source>
</evidence>
<dbReference type="EMBL" id="CP011853">
    <property type="protein sequence ID" value="ALG84250.1"/>
    <property type="molecule type" value="Genomic_DNA"/>
</dbReference>